<evidence type="ECO:0000313" key="4">
    <source>
        <dbReference type="Proteomes" id="UP001161325"/>
    </source>
</evidence>
<keyword evidence="2" id="KW-0732">Signal</keyword>
<dbReference type="InterPro" id="IPR041662">
    <property type="entry name" value="SusD-like_2"/>
</dbReference>
<feature type="region of interest" description="Disordered" evidence="1">
    <location>
        <begin position="422"/>
        <end position="452"/>
    </location>
</feature>
<dbReference type="Gene3D" id="1.25.40.390">
    <property type="match status" value="1"/>
</dbReference>
<comment type="caution">
    <text evidence="3">The sequence shown here is derived from an EMBL/GenBank/DDBJ whole genome shotgun (WGS) entry which is preliminary data.</text>
</comment>
<name>A0AA37Q8G3_9BACT</name>
<dbReference type="Pfam" id="PF12771">
    <property type="entry name" value="SusD-like_2"/>
    <property type="match status" value="1"/>
</dbReference>
<feature type="chain" id="PRO_5041215032" description="Starch-binding associating with outer membrane" evidence="2">
    <location>
        <begin position="22"/>
        <end position="452"/>
    </location>
</feature>
<dbReference type="EMBL" id="BRXS01000003">
    <property type="protein sequence ID" value="GLC25652.1"/>
    <property type="molecule type" value="Genomic_DNA"/>
</dbReference>
<dbReference type="SUPFAM" id="SSF48452">
    <property type="entry name" value="TPR-like"/>
    <property type="match status" value="1"/>
</dbReference>
<dbReference type="InterPro" id="IPR011990">
    <property type="entry name" value="TPR-like_helical_dom_sf"/>
</dbReference>
<organism evidence="3 4">
    <name type="scientific">Roseisolibacter agri</name>
    <dbReference type="NCBI Taxonomy" id="2014610"/>
    <lineage>
        <taxon>Bacteria</taxon>
        <taxon>Pseudomonadati</taxon>
        <taxon>Gemmatimonadota</taxon>
        <taxon>Gemmatimonadia</taxon>
        <taxon>Gemmatimonadales</taxon>
        <taxon>Gemmatimonadaceae</taxon>
        <taxon>Roseisolibacter</taxon>
    </lineage>
</organism>
<dbReference type="AlphaFoldDB" id="A0AA37Q8G3"/>
<feature type="signal peptide" evidence="2">
    <location>
        <begin position="1"/>
        <end position="21"/>
    </location>
</feature>
<proteinExistence type="predicted"/>
<reference evidence="3" key="1">
    <citation type="submission" date="2022-08" db="EMBL/GenBank/DDBJ databases">
        <title>Draft genome sequencing of Roseisolibacter agri AW1220.</title>
        <authorList>
            <person name="Tobiishi Y."/>
            <person name="Tonouchi A."/>
        </authorList>
    </citation>
    <scope>NUCLEOTIDE SEQUENCE</scope>
    <source>
        <strain evidence="3">AW1220</strain>
    </source>
</reference>
<keyword evidence="4" id="KW-1185">Reference proteome</keyword>
<accession>A0AA37Q8G3</accession>
<sequence length="452" mass="48759">MLRRFRRAVPVAALALAGALAGPMACNDFLTGGDLDRDPNRPLTALPSQLFVGVQSALWALLSSDPTRIAGLWTQQFEGGNIQYIDIYNYGRDESTTNGFYQSLYIGGGLPDIREERRLARELGDSLFVGISQIQEALLIGTGASIFGDIVYTQALSGTPNPALTPQLAVYDSALALLTRGITNVSSTNPKNVGPGAADLAYAGDAESWARLAHTLKARYYLHLAEVRGASAYQSALAEARQGLTTASQNYVATFSGGPLQQNFWYQFAVVNRPGYLVPGETFVALLKQRNDPRLGQYFNADQSDLSDARLAPNAPQALITANENLLIWAEAAQRTGNEAEARTQLDRARALAGLPASSPSLSGQALLREILTEKYIAMFQSLEVWNDYKRTCFPNLTPAVAGERVPGRLFYDTAERQTNTSIPDAAAQPFRNANDPANATSDATGEACKGQ</sequence>
<evidence type="ECO:0000313" key="3">
    <source>
        <dbReference type="EMBL" id="GLC25652.1"/>
    </source>
</evidence>
<dbReference type="RefSeq" id="WP_284350109.1">
    <property type="nucleotide sequence ID" value="NZ_BRXS01000003.1"/>
</dbReference>
<evidence type="ECO:0000256" key="2">
    <source>
        <dbReference type="SAM" id="SignalP"/>
    </source>
</evidence>
<gene>
    <name evidence="3" type="ORF">rosag_21650</name>
</gene>
<dbReference type="Proteomes" id="UP001161325">
    <property type="component" value="Unassembled WGS sequence"/>
</dbReference>
<protein>
    <recommendedName>
        <fullName evidence="5">Starch-binding associating with outer membrane</fullName>
    </recommendedName>
</protein>
<evidence type="ECO:0008006" key="5">
    <source>
        <dbReference type="Google" id="ProtNLM"/>
    </source>
</evidence>
<evidence type="ECO:0000256" key="1">
    <source>
        <dbReference type="SAM" id="MobiDB-lite"/>
    </source>
</evidence>